<dbReference type="PATRIC" id="fig|2209.85.peg.2627"/>
<evidence type="ECO:0000313" key="2">
    <source>
        <dbReference type="EMBL" id="KKH60907.1"/>
    </source>
</evidence>
<proteinExistence type="predicted"/>
<protein>
    <submittedName>
        <fullName evidence="2">Uncharacterized protein</fullName>
    </submittedName>
</protein>
<feature type="transmembrane region" description="Helical" evidence="1">
    <location>
        <begin position="40"/>
        <end position="59"/>
    </location>
</feature>
<evidence type="ECO:0000313" key="3">
    <source>
        <dbReference type="Proteomes" id="UP000034450"/>
    </source>
</evidence>
<keyword evidence="1" id="KW-0472">Membrane</keyword>
<dbReference type="Proteomes" id="UP000034450">
    <property type="component" value="Unassembled WGS sequence"/>
</dbReference>
<keyword evidence="1" id="KW-0812">Transmembrane</keyword>
<keyword evidence="1" id="KW-1133">Transmembrane helix</keyword>
<sequence length="61" mass="6605">MEQLKSENSSVFLGDVKISGDSVIGNNGKIIKKRSSKAELGIIVLIGLLSGIITIYSFFFK</sequence>
<gene>
    <name evidence="2" type="ORF">DU74_12105</name>
</gene>
<name>A0A0F8PD32_METMZ</name>
<accession>A0A0F8PD32</accession>
<dbReference type="EMBL" id="JJQN01000066">
    <property type="protein sequence ID" value="KKH60907.1"/>
    <property type="molecule type" value="Genomic_DNA"/>
</dbReference>
<evidence type="ECO:0000256" key="1">
    <source>
        <dbReference type="SAM" id="Phobius"/>
    </source>
</evidence>
<dbReference type="AlphaFoldDB" id="A0A0F8PD32"/>
<comment type="caution">
    <text evidence="2">The sequence shown here is derived from an EMBL/GenBank/DDBJ whole genome shotgun (WGS) entry which is preliminary data.</text>
</comment>
<organism evidence="2 3">
    <name type="scientific">Methanosarcina mazei</name>
    <name type="common">Methanosarcina frisia</name>
    <dbReference type="NCBI Taxonomy" id="2209"/>
    <lineage>
        <taxon>Archaea</taxon>
        <taxon>Methanobacteriati</taxon>
        <taxon>Methanobacteriota</taxon>
        <taxon>Stenosarchaea group</taxon>
        <taxon>Methanomicrobia</taxon>
        <taxon>Methanosarcinales</taxon>
        <taxon>Methanosarcinaceae</taxon>
        <taxon>Methanosarcina</taxon>
    </lineage>
</organism>
<reference evidence="2 3" key="1">
    <citation type="journal article" date="2015" name="ISME J.">
        <title>Genomic and phenotypic differentiation among Methanosarcina mazei populations from Columbia River sediment.</title>
        <authorList>
            <person name="Youngblut N.D."/>
            <person name="Wirth J.S."/>
            <person name="Henriksen J.R."/>
            <person name="Smith M."/>
            <person name="Simon H."/>
            <person name="Metcalf W.W."/>
            <person name="Whitaker R.J."/>
        </authorList>
    </citation>
    <scope>NUCLEOTIDE SEQUENCE [LARGE SCALE GENOMIC DNA]</scope>
    <source>
        <strain evidence="2 3">1.H.A.2.6</strain>
    </source>
</reference>